<dbReference type="PANTHER" id="PTHR21727:SF0">
    <property type="entry name" value="MRNA (2'-O-METHYLADENOSINE-N(6)-)-METHYLTRANSFERASE"/>
    <property type="match status" value="1"/>
</dbReference>
<dbReference type="InterPro" id="IPR022035">
    <property type="entry name" value="PCIF1_WW"/>
</dbReference>
<dbReference type="GO" id="GO:0016422">
    <property type="term" value="F:mRNA (2'-O-methyladenosine-N6-)-methyltransferase activity"/>
    <property type="evidence" value="ECO:0007669"/>
    <property type="project" value="InterPro"/>
</dbReference>
<evidence type="ECO:0000259" key="1">
    <source>
        <dbReference type="Pfam" id="PF12237"/>
    </source>
</evidence>
<gene>
    <name evidence="2" type="ORF">FRACYDRAFT_162384</name>
</gene>
<proteinExistence type="predicted"/>
<dbReference type="AlphaFoldDB" id="A0A1E7FDJ3"/>
<evidence type="ECO:0000313" key="3">
    <source>
        <dbReference type="Proteomes" id="UP000095751"/>
    </source>
</evidence>
<dbReference type="OrthoDB" id="193787at2759"/>
<feature type="non-terminal residue" evidence="2">
    <location>
        <position position="1"/>
    </location>
</feature>
<feature type="non-terminal residue" evidence="2">
    <location>
        <position position="194"/>
    </location>
</feature>
<protein>
    <recommendedName>
        <fullName evidence="1">PCIF1 WW domain-containing protein</fullName>
    </recommendedName>
</protein>
<dbReference type="GO" id="GO:0099122">
    <property type="term" value="F:RNA polymerase II C-terminal domain binding"/>
    <property type="evidence" value="ECO:0007669"/>
    <property type="project" value="InterPro"/>
</dbReference>
<reference evidence="2 3" key="1">
    <citation type="submission" date="2016-09" db="EMBL/GenBank/DDBJ databases">
        <title>Extensive genetic diversity and differential bi-allelic expression allows diatom success in the polar Southern Ocean.</title>
        <authorList>
            <consortium name="DOE Joint Genome Institute"/>
            <person name="Mock T."/>
            <person name="Otillar R.P."/>
            <person name="Strauss J."/>
            <person name="Dupont C."/>
            <person name="Frickenhaus S."/>
            <person name="Maumus F."/>
            <person name="Mcmullan M."/>
            <person name="Sanges R."/>
            <person name="Schmutz J."/>
            <person name="Toseland A."/>
            <person name="Valas R."/>
            <person name="Veluchamy A."/>
            <person name="Ward B.J."/>
            <person name="Allen A."/>
            <person name="Barry K."/>
            <person name="Falciatore A."/>
            <person name="Ferrante M."/>
            <person name="Fortunato A.E."/>
            <person name="Gloeckner G."/>
            <person name="Gruber A."/>
            <person name="Hipkin R."/>
            <person name="Janech M."/>
            <person name="Kroth P."/>
            <person name="Leese F."/>
            <person name="Lindquist E."/>
            <person name="Lyon B.R."/>
            <person name="Martin J."/>
            <person name="Mayer C."/>
            <person name="Parker M."/>
            <person name="Quesneville H."/>
            <person name="Raymond J."/>
            <person name="Uhlig C."/>
            <person name="Valentin K.U."/>
            <person name="Worden A.Z."/>
            <person name="Armbrust E.V."/>
            <person name="Bowler C."/>
            <person name="Green B."/>
            <person name="Moulton V."/>
            <person name="Van Oosterhout C."/>
            <person name="Grigoriev I."/>
        </authorList>
    </citation>
    <scope>NUCLEOTIDE SEQUENCE [LARGE SCALE GENOMIC DNA]</scope>
    <source>
        <strain evidence="2 3">CCMP1102</strain>
    </source>
</reference>
<name>A0A1E7FDJ3_9STRA</name>
<dbReference type="PANTHER" id="PTHR21727">
    <property type="entry name" value="PHOSPHORYLATED CTD INTERACTING FACTOR 1"/>
    <property type="match status" value="1"/>
</dbReference>
<organism evidence="2 3">
    <name type="scientific">Fragilariopsis cylindrus CCMP1102</name>
    <dbReference type="NCBI Taxonomy" id="635003"/>
    <lineage>
        <taxon>Eukaryota</taxon>
        <taxon>Sar</taxon>
        <taxon>Stramenopiles</taxon>
        <taxon>Ochrophyta</taxon>
        <taxon>Bacillariophyta</taxon>
        <taxon>Bacillariophyceae</taxon>
        <taxon>Bacillariophycidae</taxon>
        <taxon>Bacillariales</taxon>
        <taxon>Bacillariaceae</taxon>
        <taxon>Fragilariopsis</taxon>
    </lineage>
</organism>
<dbReference type="KEGG" id="fcy:FRACYDRAFT_162384"/>
<sequence>FHRRLFCILARYHGIQGHGFQAACTEHVFDVLHGRFGVNMECFASPLNSRYASHCSAFPDTDACFGSLGSFFQFHPKHGSFEANPPFEPYVMLAMVNHMEVLFKKATGALSFIVVVPGWKESEAFQRLKASKWNKKSLPIAQKDHGFCDGAAHQRRDRYRISPYDTFFFFLQNDTAASKWPLTEIAINELRSAM</sequence>
<evidence type="ECO:0000313" key="2">
    <source>
        <dbReference type="EMBL" id="OEU16250.1"/>
    </source>
</evidence>
<feature type="domain" description="PCIF1 WW" evidence="1">
    <location>
        <begin position="1"/>
        <end position="150"/>
    </location>
</feature>
<dbReference type="Pfam" id="PF12237">
    <property type="entry name" value="PCIF1_WW"/>
    <property type="match status" value="1"/>
</dbReference>
<dbReference type="Proteomes" id="UP000095751">
    <property type="component" value="Unassembled WGS sequence"/>
</dbReference>
<accession>A0A1E7FDJ3</accession>
<dbReference type="EMBL" id="KV784358">
    <property type="protein sequence ID" value="OEU16250.1"/>
    <property type="molecule type" value="Genomic_DNA"/>
</dbReference>
<dbReference type="InParanoid" id="A0A1E7FDJ3"/>
<keyword evidence="3" id="KW-1185">Reference proteome</keyword>
<dbReference type="InterPro" id="IPR039881">
    <property type="entry name" value="PCIF1-like"/>
</dbReference>